<dbReference type="OrthoDB" id="9767366at2"/>
<protein>
    <submittedName>
        <fullName evidence="2">Metal-dependent hydrolase</fullName>
    </submittedName>
</protein>
<dbReference type="GO" id="GO:0016810">
    <property type="term" value="F:hydrolase activity, acting on carbon-nitrogen (but not peptide) bonds"/>
    <property type="evidence" value="ECO:0007669"/>
    <property type="project" value="InterPro"/>
</dbReference>
<dbReference type="Proteomes" id="UP000277811">
    <property type="component" value="Unassembled WGS sequence"/>
</dbReference>
<dbReference type="InterPro" id="IPR033932">
    <property type="entry name" value="YtcJ-like"/>
</dbReference>
<keyword evidence="2" id="KW-0378">Hydrolase</keyword>
<sequence>MDLILVNGTVWTGDASLPYTEVLGIAGGVIQAVGSETDILARRNRHTEIIDLAGRFVLPGFIDNHTHFITGGSYLRQIDLRQAKSRSDFQNSIAQKAAQLPRGSWLTGGNWDHQLWPGAPLPSKEWVDPQTPHVPVFVTRLDLHMGLANSLALCLAGINKETPDPPGGTIVRDPATGEPTGILKDTAMDLIRRVIPPSTRKERDAALEAALCHFSRQGITSVQDITGWDDWDTLKRFHTGGKLSVRVYARTPVTDWERQLQYITSNGKGDAWLKLGGVKAFVDGSLGSSTAYFFEPYQNEPSNYGLLFEQMVPDGIMTERLTAVDKAGLPISVHAIGDRANHILLNIMEEIIARNGPKDRRLRIEHAQHLTPADIRRMAKLRILASVQPYHLIDDGRWAETKLGTERCQMAFPFRSLLDAGVSVTFGSDWPVAPCSPLLGIYAAVTRRPIDGSRPEGWVPAQKVGVEAAIRAYTGTSAYAEFAETQKGMLTPGKLADMVVLSQNLLSIPPAEIPGTEVVYTIAGGRITYQNY</sequence>
<dbReference type="PANTHER" id="PTHR22642:SF2">
    <property type="entry name" value="PROTEIN LONG AFTER FAR-RED 3"/>
    <property type="match status" value="1"/>
</dbReference>
<dbReference type="InterPro" id="IPR013108">
    <property type="entry name" value="Amidohydro_3"/>
</dbReference>
<dbReference type="AlphaFoldDB" id="A0A498RC16"/>
<dbReference type="Gene3D" id="3.20.20.140">
    <property type="entry name" value="Metal-dependent hydrolases"/>
    <property type="match status" value="1"/>
</dbReference>
<dbReference type="Gene3D" id="2.30.40.10">
    <property type="entry name" value="Urease, subunit C, domain 1"/>
    <property type="match status" value="1"/>
</dbReference>
<dbReference type="EMBL" id="UPPP01000066">
    <property type="protein sequence ID" value="VBB06688.1"/>
    <property type="molecule type" value="Genomic_DNA"/>
</dbReference>
<evidence type="ECO:0000313" key="3">
    <source>
        <dbReference type="Proteomes" id="UP000277811"/>
    </source>
</evidence>
<dbReference type="InterPro" id="IPR032466">
    <property type="entry name" value="Metal_Hydrolase"/>
</dbReference>
<dbReference type="PANTHER" id="PTHR22642">
    <property type="entry name" value="IMIDAZOLONEPROPIONASE"/>
    <property type="match status" value="1"/>
</dbReference>
<accession>A0A498RC16</accession>
<organism evidence="2 3">
    <name type="scientific">Lucifera butyrica</name>
    <dbReference type="NCBI Taxonomy" id="1351585"/>
    <lineage>
        <taxon>Bacteria</taxon>
        <taxon>Bacillati</taxon>
        <taxon>Bacillota</taxon>
        <taxon>Negativicutes</taxon>
        <taxon>Veillonellales</taxon>
        <taxon>Veillonellaceae</taxon>
        <taxon>Lucifera</taxon>
    </lineage>
</organism>
<reference evidence="2 3" key="1">
    <citation type="submission" date="2018-06" db="EMBL/GenBank/DDBJ databases">
        <authorList>
            <person name="Strepis N."/>
        </authorList>
    </citation>
    <scope>NUCLEOTIDE SEQUENCE [LARGE SCALE GENOMIC DNA]</scope>
    <source>
        <strain evidence="2">LUCI</strain>
    </source>
</reference>
<dbReference type="SUPFAM" id="SSF51338">
    <property type="entry name" value="Composite domain of metallo-dependent hydrolases"/>
    <property type="match status" value="1"/>
</dbReference>
<keyword evidence="3" id="KW-1185">Reference proteome</keyword>
<dbReference type="RefSeq" id="WP_122627627.1">
    <property type="nucleotide sequence ID" value="NZ_UPPP01000066.1"/>
</dbReference>
<dbReference type="SUPFAM" id="SSF51556">
    <property type="entry name" value="Metallo-dependent hydrolases"/>
    <property type="match status" value="1"/>
</dbReference>
<dbReference type="Pfam" id="PF07969">
    <property type="entry name" value="Amidohydro_3"/>
    <property type="match status" value="1"/>
</dbReference>
<dbReference type="Gene3D" id="3.10.310.70">
    <property type="match status" value="1"/>
</dbReference>
<dbReference type="InterPro" id="IPR011059">
    <property type="entry name" value="Metal-dep_hydrolase_composite"/>
</dbReference>
<gene>
    <name evidence="2" type="ORF">LUCI_1924</name>
</gene>
<proteinExistence type="predicted"/>
<feature type="domain" description="Amidohydrolase 3" evidence="1">
    <location>
        <begin position="48"/>
        <end position="529"/>
    </location>
</feature>
<dbReference type="CDD" id="cd01300">
    <property type="entry name" value="YtcJ_like"/>
    <property type="match status" value="1"/>
</dbReference>
<evidence type="ECO:0000313" key="2">
    <source>
        <dbReference type="EMBL" id="VBB06688.1"/>
    </source>
</evidence>
<name>A0A498RC16_9FIRM</name>
<evidence type="ECO:0000259" key="1">
    <source>
        <dbReference type="Pfam" id="PF07969"/>
    </source>
</evidence>